<dbReference type="InterPro" id="IPR051701">
    <property type="entry name" value="Mito_OM_Translocase_MSP1"/>
</dbReference>
<dbReference type="SMART" id="SM00382">
    <property type="entry name" value="AAA"/>
    <property type="match status" value="1"/>
</dbReference>
<evidence type="ECO:0000256" key="7">
    <source>
        <dbReference type="ARBA" id="ARBA00038383"/>
    </source>
</evidence>
<keyword evidence="3 10" id="KW-0547">Nucleotide-binding</keyword>
<dbReference type="Gene3D" id="1.10.8.60">
    <property type="match status" value="1"/>
</dbReference>
<comment type="catalytic activity">
    <reaction evidence="9">
        <text>[protein]-with a C-terminal TM segment(out) + ATP + H2O = [protein]-with a C-terminal TM segment(in) + ADP + phosphate + H(+)</text>
        <dbReference type="Rhea" id="RHEA:66168"/>
        <dbReference type="Rhea" id="RHEA-COMP:16963"/>
        <dbReference type="ChEBI" id="CHEBI:15377"/>
        <dbReference type="ChEBI" id="CHEBI:15378"/>
        <dbReference type="ChEBI" id="CHEBI:30616"/>
        <dbReference type="ChEBI" id="CHEBI:43474"/>
        <dbReference type="ChEBI" id="CHEBI:90782"/>
        <dbReference type="ChEBI" id="CHEBI:456216"/>
    </reaction>
</comment>
<evidence type="ECO:0000256" key="10">
    <source>
        <dbReference type="RuleBase" id="RU003651"/>
    </source>
</evidence>
<dbReference type="Gene3D" id="3.40.50.300">
    <property type="entry name" value="P-loop containing nucleotide triphosphate hydrolases"/>
    <property type="match status" value="1"/>
</dbReference>
<dbReference type="GO" id="GO:0005778">
    <property type="term" value="C:peroxisomal membrane"/>
    <property type="evidence" value="ECO:0007669"/>
    <property type="project" value="UniProtKB-SubCell"/>
</dbReference>
<evidence type="ECO:0000256" key="6">
    <source>
        <dbReference type="ARBA" id="ARBA00023128"/>
    </source>
</evidence>
<dbReference type="CDD" id="cd19520">
    <property type="entry name" value="RecA-like_ATAD1"/>
    <property type="match status" value="1"/>
</dbReference>
<dbReference type="GeneID" id="109481424"/>
<dbReference type="OrthoDB" id="10254455at2759"/>
<dbReference type="AlphaFoldDB" id="A0A6P4ZE38"/>
<dbReference type="InterPro" id="IPR003959">
    <property type="entry name" value="ATPase_AAA_core"/>
</dbReference>
<dbReference type="GO" id="GO:0140570">
    <property type="term" value="P:extraction of mislocalized protein from mitochondrial outer membrane"/>
    <property type="evidence" value="ECO:0007669"/>
    <property type="project" value="TreeGrafter"/>
</dbReference>
<evidence type="ECO:0000313" key="14">
    <source>
        <dbReference type="RefSeq" id="XP_019639555.1"/>
    </source>
</evidence>
<dbReference type="GO" id="GO:0005741">
    <property type="term" value="C:mitochondrial outer membrane"/>
    <property type="evidence" value="ECO:0007669"/>
    <property type="project" value="UniProtKB-SubCell"/>
</dbReference>
<accession>A0A6P4ZE38</accession>
<feature type="region of interest" description="Disordered" evidence="11">
    <location>
        <begin position="316"/>
        <end position="404"/>
    </location>
</feature>
<feature type="compositionally biased region" description="Gly residues" evidence="11">
    <location>
        <begin position="345"/>
        <end position="355"/>
    </location>
</feature>
<feature type="compositionally biased region" description="Basic and acidic residues" evidence="11">
    <location>
        <begin position="387"/>
        <end position="404"/>
    </location>
</feature>
<comment type="similarity">
    <text evidence="7">Belongs to the AAA ATPase family. MSP1 subfamily.</text>
</comment>
<evidence type="ECO:0000259" key="12">
    <source>
        <dbReference type="SMART" id="SM00382"/>
    </source>
</evidence>
<evidence type="ECO:0000256" key="5">
    <source>
        <dbReference type="ARBA" id="ARBA00022840"/>
    </source>
</evidence>
<keyword evidence="4" id="KW-1000">Mitochondrion outer membrane</keyword>
<evidence type="ECO:0000256" key="8">
    <source>
        <dbReference type="ARBA" id="ARBA00040718"/>
    </source>
</evidence>
<feature type="compositionally biased region" description="Basic and acidic residues" evidence="11">
    <location>
        <begin position="316"/>
        <end position="325"/>
    </location>
</feature>
<dbReference type="RefSeq" id="XP_019639555.1">
    <property type="nucleotide sequence ID" value="XM_019783996.1"/>
</dbReference>
<keyword evidence="13" id="KW-1185">Reference proteome</keyword>
<protein>
    <recommendedName>
        <fullName evidence="8">Outer mitochondrial transmembrane helix translocase</fullName>
    </recommendedName>
</protein>
<dbReference type="PROSITE" id="PS00674">
    <property type="entry name" value="AAA"/>
    <property type="match status" value="1"/>
</dbReference>
<evidence type="ECO:0000256" key="1">
    <source>
        <dbReference type="ARBA" id="ARBA00004549"/>
    </source>
</evidence>
<evidence type="ECO:0000256" key="11">
    <source>
        <dbReference type="SAM" id="MobiDB-lite"/>
    </source>
</evidence>
<dbReference type="InterPro" id="IPR027417">
    <property type="entry name" value="P-loop_NTPase"/>
</dbReference>
<dbReference type="SUPFAM" id="SSF52540">
    <property type="entry name" value="P-loop containing nucleoside triphosphate hydrolases"/>
    <property type="match status" value="1"/>
</dbReference>
<keyword evidence="4" id="KW-0472">Membrane</keyword>
<dbReference type="GO" id="GO:0016887">
    <property type="term" value="F:ATP hydrolysis activity"/>
    <property type="evidence" value="ECO:0007669"/>
    <property type="project" value="InterPro"/>
</dbReference>
<dbReference type="Pfam" id="PF17862">
    <property type="entry name" value="AAA_lid_3"/>
    <property type="match status" value="1"/>
</dbReference>
<dbReference type="FunFam" id="3.40.50.300:FF:000538">
    <property type="entry name" value="ATPase family AAA domain-containing protein 1"/>
    <property type="match status" value="1"/>
</dbReference>
<comment type="subcellular location">
    <subcellularLocation>
        <location evidence="2">Mitochondrion outer membrane</location>
        <topology evidence="2">Single-pass membrane protein</topology>
    </subcellularLocation>
    <subcellularLocation>
        <location evidence="1">Peroxisome membrane</location>
        <topology evidence="1">Single-pass membrane protein</topology>
    </subcellularLocation>
</comment>
<keyword evidence="6" id="KW-0496">Mitochondrion</keyword>
<dbReference type="InterPro" id="IPR003960">
    <property type="entry name" value="ATPase_AAA_CS"/>
</dbReference>
<feature type="compositionally biased region" description="Low complexity" evidence="11">
    <location>
        <begin position="326"/>
        <end position="344"/>
    </location>
</feature>
<evidence type="ECO:0000313" key="13">
    <source>
        <dbReference type="Proteomes" id="UP000515135"/>
    </source>
</evidence>
<keyword evidence="5 10" id="KW-0067">ATP-binding</keyword>
<feature type="domain" description="AAA+ ATPase" evidence="12">
    <location>
        <begin position="123"/>
        <end position="260"/>
    </location>
</feature>
<organism evidence="13 14">
    <name type="scientific">Branchiostoma belcheri</name>
    <name type="common">Amphioxus</name>
    <dbReference type="NCBI Taxonomy" id="7741"/>
    <lineage>
        <taxon>Eukaryota</taxon>
        <taxon>Metazoa</taxon>
        <taxon>Chordata</taxon>
        <taxon>Cephalochordata</taxon>
        <taxon>Leptocardii</taxon>
        <taxon>Amphioxiformes</taxon>
        <taxon>Branchiostomatidae</taxon>
        <taxon>Branchiostoma</taxon>
    </lineage>
</organism>
<dbReference type="Pfam" id="PF00004">
    <property type="entry name" value="AAA"/>
    <property type="match status" value="1"/>
</dbReference>
<evidence type="ECO:0000256" key="2">
    <source>
        <dbReference type="ARBA" id="ARBA00004572"/>
    </source>
</evidence>
<dbReference type="GO" id="GO:0005524">
    <property type="term" value="F:ATP binding"/>
    <property type="evidence" value="ECO:0007669"/>
    <property type="project" value="UniProtKB-KW"/>
</dbReference>
<dbReference type="PANTHER" id="PTHR45644:SF3">
    <property type="entry name" value="FI08533P-RELATED"/>
    <property type="match status" value="1"/>
</dbReference>
<dbReference type="InterPro" id="IPR003593">
    <property type="entry name" value="AAA+_ATPase"/>
</dbReference>
<dbReference type="Proteomes" id="UP000515135">
    <property type="component" value="Unplaced"/>
</dbReference>
<evidence type="ECO:0000256" key="9">
    <source>
        <dbReference type="ARBA" id="ARBA00048588"/>
    </source>
</evidence>
<dbReference type="PANTHER" id="PTHR45644">
    <property type="entry name" value="AAA ATPASE, PUTATIVE (AFU_ORTHOLOGUE AFUA_2G12920)-RELATED-RELATED"/>
    <property type="match status" value="1"/>
</dbReference>
<proteinExistence type="inferred from homology"/>
<evidence type="ECO:0000256" key="3">
    <source>
        <dbReference type="ARBA" id="ARBA00022741"/>
    </source>
</evidence>
<reference evidence="14" key="1">
    <citation type="submission" date="2025-08" db="UniProtKB">
        <authorList>
            <consortium name="RefSeq"/>
        </authorList>
    </citation>
    <scope>IDENTIFICATION</scope>
    <source>
        <tissue evidence="14">Gonad</tissue>
    </source>
</reference>
<sequence length="404" mass="45244">MEFRVESNMSKSQAFLLLLKMAASAAISYYTLKWLLDQVDPTRKQKVEAKKKASAIMKKLGISGVRLNEYELTIAAHLVDPGSMTVSWTDIAGLEDTINELQETVIVPFQKHSMFEGSQLLQPPKGVLLYGPPGCGKTMIAKATAKEAGCRFINLQPSVLTDKWYGESQRLASAVFHLATKIQPAIIFIDEIDSFLRTRQSQDHEATAMMKAEFMSLWDGLATNPRCKVMVMGATNRPQDVDQAILRRMPSRFWINVPNEKQRESILQLILANEVVSEDVKLRKIAEQTDTFSGSDLREVCRNASVYRVRDLMKEEKANKEKEQQQQDQQQQQTDEQKVQDQAGDTGGTVEGAVGGAPAKPEESQTDSGQPTLRPITMSDLQLAVNKLKETKNTTSEHTRNMYS</sequence>
<evidence type="ECO:0000256" key="4">
    <source>
        <dbReference type="ARBA" id="ARBA00022787"/>
    </source>
</evidence>
<dbReference type="InterPro" id="IPR041569">
    <property type="entry name" value="AAA_lid_3"/>
</dbReference>
<dbReference type="KEGG" id="bbel:109481424"/>
<name>A0A6P4ZE38_BRABE</name>
<gene>
    <name evidence="14" type="primary">LOC109481424</name>
</gene>